<reference evidence="3 4" key="1">
    <citation type="submission" date="2016-10" db="EMBL/GenBank/DDBJ databases">
        <authorList>
            <person name="de Groot N.N."/>
        </authorList>
    </citation>
    <scope>NUCLEOTIDE SEQUENCE [LARGE SCALE GENOMIC DNA]</scope>
    <source>
        <strain evidence="3 4">CPCC 202699</strain>
    </source>
</reference>
<dbReference type="RefSeq" id="WP_091288292.1">
    <property type="nucleotide sequence ID" value="NZ_FNON01000002.1"/>
</dbReference>
<feature type="signal peptide" evidence="2">
    <location>
        <begin position="1"/>
        <end position="20"/>
    </location>
</feature>
<evidence type="ECO:0000256" key="1">
    <source>
        <dbReference type="SAM" id="MobiDB-lite"/>
    </source>
</evidence>
<evidence type="ECO:0008006" key="5">
    <source>
        <dbReference type="Google" id="ProtNLM"/>
    </source>
</evidence>
<dbReference type="AlphaFoldDB" id="A0A1H2Z719"/>
<dbReference type="EMBL" id="FNON01000002">
    <property type="protein sequence ID" value="SDX13117.1"/>
    <property type="molecule type" value="Genomic_DNA"/>
</dbReference>
<feature type="region of interest" description="Disordered" evidence="1">
    <location>
        <begin position="24"/>
        <end position="50"/>
    </location>
</feature>
<gene>
    <name evidence="3" type="ORF">SAMN05421504_102400</name>
</gene>
<proteinExistence type="predicted"/>
<feature type="chain" id="PRO_5039165899" description="Small secreted protein" evidence="2">
    <location>
        <begin position="21"/>
        <end position="201"/>
    </location>
</feature>
<dbReference type="STRING" id="589385.SAMN05421504_102400"/>
<feature type="compositionally biased region" description="Low complexity" evidence="1">
    <location>
        <begin position="41"/>
        <end position="50"/>
    </location>
</feature>
<name>A0A1H2Z719_9PSEU</name>
<accession>A0A1H2Z719</accession>
<evidence type="ECO:0000313" key="4">
    <source>
        <dbReference type="Proteomes" id="UP000199515"/>
    </source>
</evidence>
<organism evidence="3 4">
    <name type="scientific">Amycolatopsis xylanica</name>
    <dbReference type="NCBI Taxonomy" id="589385"/>
    <lineage>
        <taxon>Bacteria</taxon>
        <taxon>Bacillati</taxon>
        <taxon>Actinomycetota</taxon>
        <taxon>Actinomycetes</taxon>
        <taxon>Pseudonocardiales</taxon>
        <taxon>Pseudonocardiaceae</taxon>
        <taxon>Amycolatopsis</taxon>
    </lineage>
</organism>
<keyword evidence="2" id="KW-0732">Signal</keyword>
<dbReference type="Proteomes" id="UP000199515">
    <property type="component" value="Unassembled WGS sequence"/>
</dbReference>
<sequence>MRRSLSLAGAGVALALALTACGSADKPSTAAPSPSSPAPAPASSSSAAPAGNAGAWVNDFCGSLTELANLDASKIQPPAETATIAEKQKAMSQLLETIGGAISPAVEKLSKLPASPVAAGDEAKKTFLDTLKPVDDQIKAAKAKLDAAPAGDAQAVAAAALAFQSVGTALSSFDPEKQIKGAPELEAAGKDQPNCKALDKK</sequence>
<protein>
    <recommendedName>
        <fullName evidence="5">Small secreted protein</fullName>
    </recommendedName>
</protein>
<dbReference type="OrthoDB" id="3635711at2"/>
<dbReference type="PROSITE" id="PS51257">
    <property type="entry name" value="PROKAR_LIPOPROTEIN"/>
    <property type="match status" value="1"/>
</dbReference>
<evidence type="ECO:0000256" key="2">
    <source>
        <dbReference type="SAM" id="SignalP"/>
    </source>
</evidence>
<evidence type="ECO:0000313" key="3">
    <source>
        <dbReference type="EMBL" id="SDX13117.1"/>
    </source>
</evidence>
<keyword evidence="4" id="KW-1185">Reference proteome</keyword>